<evidence type="ECO:0000313" key="1">
    <source>
        <dbReference type="EMBL" id="RZD18142.1"/>
    </source>
</evidence>
<evidence type="ECO:0000313" key="2">
    <source>
        <dbReference type="Proteomes" id="UP000319296"/>
    </source>
</evidence>
<accession>A0A519BLJ2</accession>
<organism evidence="1 2">
    <name type="scientific">Candidatus Acididesulfobacter diazotrophicus</name>
    <dbReference type="NCBI Taxonomy" id="2597226"/>
    <lineage>
        <taxon>Bacteria</taxon>
        <taxon>Deltaproteobacteria</taxon>
        <taxon>Candidatus Acidulodesulfobacterales</taxon>
        <taxon>Candidatus Acididesulfobacter</taxon>
    </lineage>
</organism>
<dbReference type="EMBL" id="SGBB01000013">
    <property type="protein sequence ID" value="RZD18142.1"/>
    <property type="molecule type" value="Genomic_DNA"/>
</dbReference>
<dbReference type="AlphaFoldDB" id="A0A519BLJ2"/>
<sequence length="172" mass="18935">MMNKKVKILAGMFIIFFFIIFSTSSIAIAENSIGGIIGGTLNKFQNLNNTTNNSPEIFSVSTVYPTNNQTIVIKGIGFGTHFSFNGDSRFIEITDMTRNWSAGWSGDMVHLYITSWTNNEIIINGFTGSYGNGSWSLMPGDDVTVRVWNPQLSNSQNGNDSPAVYNLQVALQ</sequence>
<comment type="caution">
    <text evidence="1">The sequence shown here is derived from an EMBL/GenBank/DDBJ whole genome shotgun (WGS) entry which is preliminary data.</text>
</comment>
<name>A0A519BLJ2_9DELT</name>
<dbReference type="Proteomes" id="UP000319296">
    <property type="component" value="Unassembled WGS sequence"/>
</dbReference>
<gene>
    <name evidence="1" type="ORF">EVG15_07365</name>
</gene>
<proteinExistence type="predicted"/>
<reference evidence="1 2" key="1">
    <citation type="journal article" date="2019" name="ISME J.">
        <title>Insights into ecological role of a new deltaproteobacterial order Candidatus Acidulodesulfobacterales by metagenomics and metatranscriptomics.</title>
        <authorList>
            <person name="Tan S."/>
            <person name="Liu J."/>
            <person name="Fang Y."/>
            <person name="Hedlund B.P."/>
            <person name="Lian Z.H."/>
            <person name="Huang L.Y."/>
            <person name="Li J.T."/>
            <person name="Huang L.N."/>
            <person name="Li W.J."/>
            <person name="Jiang H.C."/>
            <person name="Dong H.L."/>
            <person name="Shu W.S."/>
        </authorList>
    </citation>
    <scope>NUCLEOTIDE SEQUENCE [LARGE SCALE GENOMIC DNA]</scope>
    <source>
        <strain evidence="1">AP1</strain>
    </source>
</reference>
<protein>
    <submittedName>
        <fullName evidence="1">Uncharacterized protein</fullName>
    </submittedName>
</protein>